<accession>A0A9P8CUK3</accession>
<keyword evidence="4" id="KW-1185">Reference proteome</keyword>
<dbReference type="GO" id="GO:0005739">
    <property type="term" value="C:mitochondrion"/>
    <property type="evidence" value="ECO:0007669"/>
    <property type="project" value="UniProtKB-SubCell"/>
</dbReference>
<dbReference type="OrthoDB" id="20734at2759"/>
<protein>
    <submittedName>
        <fullName evidence="3">Uncharacterized protein</fullName>
    </submittedName>
</protein>
<evidence type="ECO:0000313" key="4">
    <source>
        <dbReference type="Proteomes" id="UP000887229"/>
    </source>
</evidence>
<reference evidence="3" key="1">
    <citation type="journal article" date="2021" name="IMA Fungus">
        <title>Genomic characterization of three marine fungi, including Emericellopsis atlantica sp. nov. with signatures of a generalist lifestyle and marine biomass degradation.</title>
        <authorList>
            <person name="Hagestad O.C."/>
            <person name="Hou L."/>
            <person name="Andersen J.H."/>
            <person name="Hansen E.H."/>
            <person name="Altermark B."/>
            <person name="Li C."/>
            <person name="Kuhnert E."/>
            <person name="Cox R.J."/>
            <person name="Crous P.W."/>
            <person name="Spatafora J.W."/>
            <person name="Lail K."/>
            <person name="Amirebrahimi M."/>
            <person name="Lipzen A."/>
            <person name="Pangilinan J."/>
            <person name="Andreopoulos W."/>
            <person name="Hayes R.D."/>
            <person name="Ng V."/>
            <person name="Grigoriev I.V."/>
            <person name="Jackson S.A."/>
            <person name="Sutton T.D.S."/>
            <person name="Dobson A.D.W."/>
            <person name="Rama T."/>
        </authorList>
    </citation>
    <scope>NUCLEOTIDE SEQUENCE</scope>
    <source>
        <strain evidence="3">TS7</strain>
    </source>
</reference>
<name>A0A9P8CUK3_9HYPO</name>
<proteinExistence type="predicted"/>
<keyword evidence="2" id="KW-0496">Mitochondrion</keyword>
<dbReference type="GO" id="GO:0006302">
    <property type="term" value="P:double-strand break repair"/>
    <property type="evidence" value="ECO:0007669"/>
    <property type="project" value="UniProtKB-ARBA"/>
</dbReference>
<dbReference type="PANTHER" id="PTHR28133:SF1">
    <property type="entry name" value="REQUIRED FOR RESPIRATORY GROWTH PROTEIN 7, MITOCHONDRIAL"/>
    <property type="match status" value="1"/>
</dbReference>
<dbReference type="Pfam" id="PF10356">
    <property type="entry name" value="RRG7"/>
    <property type="match status" value="2"/>
</dbReference>
<organism evidence="3 4">
    <name type="scientific">Emericellopsis atlantica</name>
    <dbReference type="NCBI Taxonomy" id="2614577"/>
    <lineage>
        <taxon>Eukaryota</taxon>
        <taxon>Fungi</taxon>
        <taxon>Dikarya</taxon>
        <taxon>Ascomycota</taxon>
        <taxon>Pezizomycotina</taxon>
        <taxon>Sordariomycetes</taxon>
        <taxon>Hypocreomycetidae</taxon>
        <taxon>Hypocreales</taxon>
        <taxon>Bionectriaceae</taxon>
        <taxon>Emericellopsis</taxon>
    </lineage>
</organism>
<gene>
    <name evidence="3" type="ORF">F5Z01DRAFT_30511</name>
</gene>
<comment type="subcellular location">
    <subcellularLocation>
        <location evidence="1">Mitochondrion</location>
    </subcellularLocation>
</comment>
<dbReference type="InterPro" id="IPR011335">
    <property type="entry name" value="Restrct_endonuc-II-like"/>
</dbReference>
<dbReference type="SUPFAM" id="SSF52980">
    <property type="entry name" value="Restriction endonuclease-like"/>
    <property type="match status" value="1"/>
</dbReference>
<sequence length="239" mass="26364">MLRQYVGLACKTIGIPRHYRAPPNLSRCFSTESNGPSAPLVYPEPPSAHHSSLESFLAYAERWQLDRASTVYVGTLYEYTIAKSLERYGFHLRRVGGASDYGIDLLGEWKPPSTSTTLRVLIQCKGGAQRVGPNLIRELEGAFVGAPAGWRGQGVLGLMVAQRPATKGVRDSLGRSRWPMGYLFCEAEGEVKQMIWNRRAEEEGLEGFGVTTRHVESKADPELALMKQGKLLPLVTTNG</sequence>
<dbReference type="AlphaFoldDB" id="A0A9P8CUK3"/>
<evidence type="ECO:0000256" key="2">
    <source>
        <dbReference type="ARBA" id="ARBA00023128"/>
    </source>
</evidence>
<comment type="caution">
    <text evidence="3">The sequence shown here is derived from an EMBL/GenBank/DDBJ whole genome shotgun (WGS) entry which is preliminary data.</text>
</comment>
<dbReference type="GeneID" id="70289804"/>
<dbReference type="RefSeq" id="XP_046123151.1">
    <property type="nucleotide sequence ID" value="XM_046258901.1"/>
</dbReference>
<dbReference type="EMBL" id="MU251242">
    <property type="protein sequence ID" value="KAG9259227.1"/>
    <property type="molecule type" value="Genomic_DNA"/>
</dbReference>
<dbReference type="PANTHER" id="PTHR28133">
    <property type="entry name" value="REQUIRED FOR RESPIRATORY GROWTH PROTEIN 7, MITOCHONDRIAL"/>
    <property type="match status" value="1"/>
</dbReference>
<evidence type="ECO:0000313" key="3">
    <source>
        <dbReference type="EMBL" id="KAG9259227.1"/>
    </source>
</evidence>
<dbReference type="Proteomes" id="UP000887229">
    <property type="component" value="Unassembled WGS sequence"/>
</dbReference>
<dbReference type="InterPro" id="IPR018828">
    <property type="entry name" value="RRG7"/>
</dbReference>
<evidence type="ECO:0000256" key="1">
    <source>
        <dbReference type="ARBA" id="ARBA00004173"/>
    </source>
</evidence>